<dbReference type="OrthoDB" id="9814826at2"/>
<dbReference type="PANTHER" id="PTHR30157">
    <property type="entry name" value="FERRIC REDUCTASE, NADPH-DEPENDENT"/>
    <property type="match status" value="1"/>
</dbReference>
<dbReference type="Pfam" id="PF04954">
    <property type="entry name" value="SIP"/>
    <property type="match status" value="1"/>
</dbReference>
<reference evidence="3 4" key="1">
    <citation type="submission" date="2017-07" db="EMBL/GenBank/DDBJ databases">
        <title>Draft Genome Sequences of Select Purple Nonsulfur Bacteria.</title>
        <authorList>
            <person name="Lasarre B."/>
            <person name="Mckinlay J.B."/>
        </authorList>
    </citation>
    <scope>NUCLEOTIDE SEQUENCE [LARGE SCALE GENOMIC DNA]</scope>
    <source>
        <strain evidence="3 4">DSM 11907</strain>
    </source>
</reference>
<dbReference type="Gene3D" id="2.40.30.10">
    <property type="entry name" value="Translation factors"/>
    <property type="match status" value="1"/>
</dbReference>
<dbReference type="PANTHER" id="PTHR30157:SF0">
    <property type="entry name" value="NADPH-DEPENDENT FERRIC-CHELATE REDUCTASE"/>
    <property type="match status" value="1"/>
</dbReference>
<name>A0A327KAJ1_9BRAD</name>
<dbReference type="InterPro" id="IPR017927">
    <property type="entry name" value="FAD-bd_FR_type"/>
</dbReference>
<dbReference type="SUPFAM" id="SSF63380">
    <property type="entry name" value="Riboflavin synthase domain-like"/>
    <property type="match status" value="1"/>
</dbReference>
<organism evidence="3 4">
    <name type="scientific">Rhodoplanes elegans</name>
    <dbReference type="NCBI Taxonomy" id="29408"/>
    <lineage>
        <taxon>Bacteria</taxon>
        <taxon>Pseudomonadati</taxon>
        <taxon>Pseudomonadota</taxon>
        <taxon>Alphaproteobacteria</taxon>
        <taxon>Hyphomicrobiales</taxon>
        <taxon>Nitrobacteraceae</taxon>
        <taxon>Rhodoplanes</taxon>
    </lineage>
</organism>
<sequence length="298" mass="33248">MTDPTIATAGAPARFRGIRVLEVLRTERVTPQMRRLILGGPELAGFRDDALNLKILFAPEGVDDPGWPLEGPGGKPIWPKDPVRPIVRTYTLRWFDTARGELAVDFVLHADGEATRFARRAKSGDRVGVGGPGGRNINPADWYLFAGDHTALPAIAAILEKLPDDAVGHAFVEVPDAAEEQTFRKPTGITLTWLHRNGQAPGRTTLLRDAVLTLPWPETAVRPFAFIAGESATVRSLRAYVRDERRMDRRQIHAIGYWRLGMTENAYHDHHDNDRDEDYFKTWREELAARGIPAEAAH</sequence>
<keyword evidence="4" id="KW-1185">Reference proteome</keyword>
<dbReference type="AlphaFoldDB" id="A0A327KAJ1"/>
<dbReference type="Proteomes" id="UP000248863">
    <property type="component" value="Unassembled WGS sequence"/>
</dbReference>
<dbReference type="InterPro" id="IPR039261">
    <property type="entry name" value="FNR_nucleotide-bd"/>
</dbReference>
<evidence type="ECO:0000313" key="4">
    <source>
        <dbReference type="Proteomes" id="UP000248863"/>
    </source>
</evidence>
<dbReference type="Gene3D" id="3.40.50.80">
    <property type="entry name" value="Nucleotide-binding domain of ferredoxin-NADP reductase (FNR) module"/>
    <property type="match status" value="1"/>
</dbReference>
<dbReference type="InterPro" id="IPR013113">
    <property type="entry name" value="SIP_FAD-bd"/>
</dbReference>
<dbReference type="EMBL" id="NPEU01000245">
    <property type="protein sequence ID" value="RAI35780.1"/>
    <property type="molecule type" value="Genomic_DNA"/>
</dbReference>
<dbReference type="GO" id="GO:0016491">
    <property type="term" value="F:oxidoreductase activity"/>
    <property type="evidence" value="ECO:0007669"/>
    <property type="project" value="InterPro"/>
</dbReference>
<accession>A0A327KAJ1</accession>
<evidence type="ECO:0000313" key="3">
    <source>
        <dbReference type="EMBL" id="RAI35780.1"/>
    </source>
</evidence>
<evidence type="ECO:0000256" key="1">
    <source>
        <dbReference type="ARBA" id="ARBA00035644"/>
    </source>
</evidence>
<protein>
    <submittedName>
        <fullName evidence="3">NADPH-dependent ferric siderophore reductase</fullName>
    </submittedName>
</protein>
<gene>
    <name evidence="3" type="ORF">CH338_18660</name>
</gene>
<evidence type="ECO:0000259" key="2">
    <source>
        <dbReference type="PROSITE" id="PS51384"/>
    </source>
</evidence>
<comment type="caution">
    <text evidence="3">The sequence shown here is derived from an EMBL/GenBank/DDBJ whole genome shotgun (WGS) entry which is preliminary data.</text>
</comment>
<comment type="similarity">
    <text evidence="1">Belongs to the SIP oxidoreductase family.</text>
</comment>
<proteinExistence type="inferred from homology"/>
<feature type="domain" description="FAD-binding FR-type" evidence="2">
    <location>
        <begin position="16"/>
        <end position="139"/>
    </location>
</feature>
<dbReference type="Pfam" id="PF08021">
    <property type="entry name" value="FAD_binding_9"/>
    <property type="match status" value="1"/>
</dbReference>
<dbReference type="PROSITE" id="PS51384">
    <property type="entry name" value="FAD_FR"/>
    <property type="match status" value="1"/>
</dbReference>
<dbReference type="InterPro" id="IPR017938">
    <property type="entry name" value="Riboflavin_synthase-like_b-brl"/>
</dbReference>
<dbReference type="InterPro" id="IPR039374">
    <property type="entry name" value="SIP_fam"/>
</dbReference>
<dbReference type="InterPro" id="IPR007037">
    <property type="entry name" value="SIP_rossman_dom"/>
</dbReference>
<dbReference type="RefSeq" id="WP_111358628.1">
    <property type="nucleotide sequence ID" value="NZ_NHSK01000075.1"/>
</dbReference>
<dbReference type="CDD" id="cd06193">
    <property type="entry name" value="siderophore_interacting"/>
    <property type="match status" value="1"/>
</dbReference>